<keyword evidence="2" id="KW-0547">Nucleotide-binding</keyword>
<dbReference type="GO" id="GO:0004674">
    <property type="term" value="F:protein serine/threonine kinase activity"/>
    <property type="evidence" value="ECO:0007669"/>
    <property type="project" value="TreeGrafter"/>
</dbReference>
<dbReference type="PROSITE" id="PS50011">
    <property type="entry name" value="PROTEIN_KINASE_DOM"/>
    <property type="match status" value="1"/>
</dbReference>
<sequence length="407" mass="46212">MDKYNISRSIASGSFGNVFMVIRKSDSTTFAMKQFKYTTTDDNGIEANALRELVFLKTLNHPNIIAVVDSFIHDLKLNIVMEYCENTLKDIIHKVDFHGIIFQLLNAVSYLHQSHIIHRDLKPSNILLDKNNSIKIADFGNAVLQALDSTFHSPHVYSTQSFSPCFRPPEVLLGDTSYSFPADMWCVGVILFELVTGKSLLSRKSKQTEQEELNSLFEIFGAPCESNWEGITRLLKQKSFIIPSSSGIGISDVFSSHVPENLKNIIFNLLKLDPSKRLTAHQSLLMLTSNLTLFISHISENDSISVSQIPKINYQSNAININSLCLTSTLSKNEQIQPEVDSWIHTWMKSVSQKEKIYTEPLAKDLWNTLSSFRYPTMCMTIETAQLWAVTCVWMFTKLTQDRKFCS</sequence>
<feature type="domain" description="Protein kinase" evidence="4">
    <location>
        <begin position="4"/>
        <end position="295"/>
    </location>
</feature>
<dbReference type="Gene3D" id="3.30.200.20">
    <property type="entry name" value="Phosphorylase Kinase, domain 1"/>
    <property type="match status" value="1"/>
</dbReference>
<keyword evidence="3" id="KW-0067">ATP-binding</keyword>
<evidence type="ECO:0000256" key="3">
    <source>
        <dbReference type="ARBA" id="ARBA00022840"/>
    </source>
</evidence>
<organism evidence="5">
    <name type="scientific">Sylvanvirus sp</name>
    <dbReference type="NCBI Taxonomy" id="2487774"/>
    <lineage>
        <taxon>Viruses</taxon>
    </lineage>
</organism>
<dbReference type="Gene3D" id="1.10.510.10">
    <property type="entry name" value="Transferase(Phosphotransferase) domain 1"/>
    <property type="match status" value="1"/>
</dbReference>
<evidence type="ECO:0000256" key="2">
    <source>
        <dbReference type="ARBA" id="ARBA00022741"/>
    </source>
</evidence>
<dbReference type="InterPro" id="IPR008271">
    <property type="entry name" value="Ser/Thr_kinase_AS"/>
</dbReference>
<dbReference type="InterPro" id="IPR000719">
    <property type="entry name" value="Prot_kinase_dom"/>
</dbReference>
<dbReference type="EMBL" id="MK072537">
    <property type="protein sequence ID" value="AYV87174.1"/>
    <property type="molecule type" value="Genomic_DNA"/>
</dbReference>
<dbReference type="InterPro" id="IPR011009">
    <property type="entry name" value="Kinase-like_dom_sf"/>
</dbReference>
<proteinExistence type="inferred from homology"/>
<dbReference type="SMART" id="SM00220">
    <property type="entry name" value="S_TKc"/>
    <property type="match status" value="1"/>
</dbReference>
<dbReference type="InterPro" id="IPR050108">
    <property type="entry name" value="CDK"/>
</dbReference>
<evidence type="ECO:0000259" key="4">
    <source>
        <dbReference type="PROSITE" id="PS50011"/>
    </source>
</evidence>
<evidence type="ECO:0000256" key="1">
    <source>
        <dbReference type="ARBA" id="ARBA00006485"/>
    </source>
</evidence>
<protein>
    <recommendedName>
        <fullName evidence="4">Protein kinase domain-containing protein</fullName>
    </recommendedName>
</protein>
<gene>
    <name evidence="5" type="ORF">Sylvanvirus31_5</name>
</gene>
<evidence type="ECO:0000313" key="5">
    <source>
        <dbReference type="EMBL" id="AYV87174.1"/>
    </source>
</evidence>
<reference evidence="5" key="1">
    <citation type="submission" date="2018-10" db="EMBL/GenBank/DDBJ databases">
        <title>Hidden diversity of soil giant viruses.</title>
        <authorList>
            <person name="Schulz F."/>
            <person name="Alteio L."/>
            <person name="Goudeau D."/>
            <person name="Ryan E.M."/>
            <person name="Malmstrom R.R."/>
            <person name="Blanchard J."/>
            <person name="Woyke T."/>
        </authorList>
    </citation>
    <scope>NUCLEOTIDE SEQUENCE</scope>
    <source>
        <strain evidence="5">SYV1</strain>
    </source>
</reference>
<dbReference type="GO" id="GO:0005524">
    <property type="term" value="F:ATP binding"/>
    <property type="evidence" value="ECO:0007669"/>
    <property type="project" value="UniProtKB-KW"/>
</dbReference>
<dbReference type="SUPFAM" id="SSF56112">
    <property type="entry name" value="Protein kinase-like (PK-like)"/>
    <property type="match status" value="1"/>
</dbReference>
<accession>A0A3G5AJV5</accession>
<dbReference type="PANTHER" id="PTHR24056">
    <property type="entry name" value="CELL DIVISION PROTEIN KINASE"/>
    <property type="match status" value="1"/>
</dbReference>
<dbReference type="PROSITE" id="PS00108">
    <property type="entry name" value="PROTEIN_KINASE_ST"/>
    <property type="match status" value="1"/>
</dbReference>
<dbReference type="Pfam" id="PF00069">
    <property type="entry name" value="Pkinase"/>
    <property type="match status" value="1"/>
</dbReference>
<name>A0A3G5AJV5_9VIRU</name>
<comment type="similarity">
    <text evidence="1">Belongs to the protein kinase superfamily. CMGC Ser/Thr protein kinase family. CDC2/CDKX subfamily.</text>
</comment>